<feature type="transmembrane region" description="Helical" evidence="5">
    <location>
        <begin position="240"/>
        <end position="259"/>
    </location>
</feature>
<evidence type="ECO:0000256" key="5">
    <source>
        <dbReference type="SAM" id="Phobius"/>
    </source>
</evidence>
<comment type="caution">
    <text evidence="7">The sequence shown here is derived from an EMBL/GenBank/DDBJ whole genome shotgun (WGS) entry which is preliminary data.</text>
</comment>
<evidence type="ECO:0000256" key="2">
    <source>
        <dbReference type="ARBA" id="ARBA00022692"/>
    </source>
</evidence>
<dbReference type="EMBL" id="BJNQ01000027">
    <property type="protein sequence ID" value="GEC76809.1"/>
    <property type="molecule type" value="Genomic_DNA"/>
</dbReference>
<dbReference type="PANTHER" id="PTHR23514">
    <property type="entry name" value="BYPASS OF STOP CODON PROTEIN 6"/>
    <property type="match status" value="1"/>
</dbReference>
<feature type="transmembrane region" description="Helical" evidence="5">
    <location>
        <begin position="132"/>
        <end position="155"/>
    </location>
</feature>
<keyword evidence="4 5" id="KW-0472">Membrane</keyword>
<reference evidence="7 8" key="1">
    <citation type="submission" date="2019-06" db="EMBL/GenBank/DDBJ databases">
        <title>Whole genome shotgun sequence of Microbacterium liquefaciens NBRC 15037.</title>
        <authorList>
            <person name="Hosoyama A."/>
            <person name="Uohara A."/>
            <person name="Ohji S."/>
            <person name="Ichikawa N."/>
        </authorList>
    </citation>
    <scope>NUCLEOTIDE SEQUENCE [LARGE SCALE GENOMIC DNA]</scope>
    <source>
        <strain evidence="7 8">NBRC 15037</strain>
    </source>
</reference>
<keyword evidence="3 5" id="KW-1133">Transmembrane helix</keyword>
<dbReference type="InterPro" id="IPR051788">
    <property type="entry name" value="MFS_Transporter"/>
</dbReference>
<dbReference type="RefSeq" id="WP_141387958.1">
    <property type="nucleotide sequence ID" value="NZ_BJNQ01000027.1"/>
</dbReference>
<feature type="domain" description="Major facilitator superfamily (MFS) profile" evidence="6">
    <location>
        <begin position="1"/>
        <end position="388"/>
    </location>
</feature>
<dbReference type="PROSITE" id="PS50850">
    <property type="entry name" value="MFS"/>
    <property type="match status" value="1"/>
</dbReference>
<dbReference type="GO" id="GO:0022857">
    <property type="term" value="F:transmembrane transporter activity"/>
    <property type="evidence" value="ECO:0007669"/>
    <property type="project" value="InterPro"/>
</dbReference>
<evidence type="ECO:0000256" key="3">
    <source>
        <dbReference type="ARBA" id="ARBA00022989"/>
    </source>
</evidence>
<feature type="transmembrane region" description="Helical" evidence="5">
    <location>
        <begin position="360"/>
        <end position="380"/>
    </location>
</feature>
<evidence type="ECO:0000313" key="8">
    <source>
        <dbReference type="Proteomes" id="UP000317410"/>
    </source>
</evidence>
<comment type="subcellular location">
    <subcellularLocation>
        <location evidence="1">Cell membrane</location>
        <topology evidence="1">Multi-pass membrane protein</topology>
    </subcellularLocation>
</comment>
<dbReference type="Pfam" id="PF07690">
    <property type="entry name" value="MFS_1"/>
    <property type="match status" value="2"/>
</dbReference>
<proteinExistence type="predicted"/>
<dbReference type="InterPro" id="IPR036259">
    <property type="entry name" value="MFS_trans_sf"/>
</dbReference>
<evidence type="ECO:0000256" key="1">
    <source>
        <dbReference type="ARBA" id="ARBA00004651"/>
    </source>
</evidence>
<dbReference type="PANTHER" id="PTHR23514:SF13">
    <property type="entry name" value="INNER MEMBRANE PROTEIN YBJJ"/>
    <property type="match status" value="1"/>
</dbReference>
<dbReference type="InterPro" id="IPR020846">
    <property type="entry name" value="MFS_dom"/>
</dbReference>
<evidence type="ECO:0000259" key="6">
    <source>
        <dbReference type="PROSITE" id="PS50850"/>
    </source>
</evidence>
<sequence>MRTVTQGRTTTASHSAFAAFGVFWGTWGAALPALRDAAGLDNAALGTALLFVGLGALPAMLLSGRAVDRFGARAAGWLLISLALAGVITAVLARDLPTLAVAMALVGATSGAADVAANALAGLAEQRSGRRVITISHAVFSSFVVIGSLGTGVLRATGADVMTVFIVAGALMTVAGAMALVLGDGPQPASRAKPARRRDGLRLVLPFVAVGLVGALGFAAENAHQSWSAIFLADELGAAPGITAIAPATFAAFTALTRFAAGAFTRIPTGGLLVGGAVTALLGTLLLSISQDLPLALGGLALAAIGTSVLFPTLLSQATRDVPADRRGRATSAVATTAYLGFVLGPVYVGFLAAEVGMRGAMVGIAIPIAAFAVLAPVVVRRRVHTAAVDGQGSITSMPTRSDTASR</sequence>
<gene>
    <name evidence="7" type="ORF">MLI01_29540</name>
</gene>
<dbReference type="Gene3D" id="1.20.1250.20">
    <property type="entry name" value="MFS general substrate transporter like domains"/>
    <property type="match status" value="2"/>
</dbReference>
<dbReference type="GO" id="GO:0005886">
    <property type="term" value="C:plasma membrane"/>
    <property type="evidence" value="ECO:0007669"/>
    <property type="project" value="UniProtKB-SubCell"/>
</dbReference>
<evidence type="ECO:0000256" key="4">
    <source>
        <dbReference type="ARBA" id="ARBA00023136"/>
    </source>
</evidence>
<feature type="transmembrane region" description="Helical" evidence="5">
    <location>
        <begin position="12"/>
        <end position="31"/>
    </location>
</feature>
<feature type="transmembrane region" description="Helical" evidence="5">
    <location>
        <begin position="203"/>
        <end position="220"/>
    </location>
</feature>
<feature type="transmembrane region" description="Helical" evidence="5">
    <location>
        <begin position="336"/>
        <end position="354"/>
    </location>
</feature>
<protein>
    <submittedName>
        <fullName evidence="7">MFS transporter</fullName>
    </submittedName>
</protein>
<dbReference type="AlphaFoldDB" id="A0A4Y4BB65"/>
<dbReference type="Proteomes" id="UP000317410">
    <property type="component" value="Unassembled WGS sequence"/>
</dbReference>
<organism evidence="7 8">
    <name type="scientific">Microbacterium maritypicum</name>
    <name type="common">Microbacterium liquefaciens</name>
    <dbReference type="NCBI Taxonomy" id="33918"/>
    <lineage>
        <taxon>Bacteria</taxon>
        <taxon>Bacillati</taxon>
        <taxon>Actinomycetota</taxon>
        <taxon>Actinomycetes</taxon>
        <taxon>Micrococcales</taxon>
        <taxon>Microbacteriaceae</taxon>
        <taxon>Microbacterium</taxon>
    </lineage>
</organism>
<feature type="transmembrane region" description="Helical" evidence="5">
    <location>
        <begin position="99"/>
        <end position="120"/>
    </location>
</feature>
<name>A0A4Y4BB65_MICMQ</name>
<dbReference type="InterPro" id="IPR011701">
    <property type="entry name" value="MFS"/>
</dbReference>
<feature type="transmembrane region" description="Helical" evidence="5">
    <location>
        <begin position="74"/>
        <end position="93"/>
    </location>
</feature>
<keyword evidence="2 5" id="KW-0812">Transmembrane</keyword>
<feature type="transmembrane region" description="Helical" evidence="5">
    <location>
        <begin position="295"/>
        <end position="315"/>
    </location>
</feature>
<feature type="transmembrane region" description="Helical" evidence="5">
    <location>
        <begin position="161"/>
        <end position="182"/>
    </location>
</feature>
<accession>A0A4Y4BB65</accession>
<feature type="transmembrane region" description="Helical" evidence="5">
    <location>
        <begin position="271"/>
        <end position="289"/>
    </location>
</feature>
<evidence type="ECO:0000313" key="7">
    <source>
        <dbReference type="EMBL" id="GEC76809.1"/>
    </source>
</evidence>
<feature type="transmembrane region" description="Helical" evidence="5">
    <location>
        <begin position="43"/>
        <end position="62"/>
    </location>
</feature>
<dbReference type="SUPFAM" id="SSF103473">
    <property type="entry name" value="MFS general substrate transporter"/>
    <property type="match status" value="1"/>
</dbReference>